<proteinExistence type="inferred from homology"/>
<dbReference type="Gene3D" id="3.40.190.10">
    <property type="entry name" value="Periplasmic binding protein-like II"/>
    <property type="match status" value="2"/>
</dbReference>
<dbReference type="SUPFAM" id="SSF53850">
    <property type="entry name" value="Periplasmic binding protein-like II"/>
    <property type="match status" value="1"/>
</dbReference>
<name>A0A929MNG3_ABIDE</name>
<evidence type="ECO:0000256" key="2">
    <source>
        <dbReference type="ARBA" id="ARBA00022729"/>
    </source>
</evidence>
<reference evidence="8" key="1">
    <citation type="submission" date="2020-04" db="EMBL/GenBank/DDBJ databases">
        <title>Deep metagenomics examines the oral microbiome during advanced dental caries in children, revealing novel taxa and co-occurrences with host molecules.</title>
        <authorList>
            <person name="Baker J.L."/>
            <person name="Morton J.T."/>
            <person name="Dinis M."/>
            <person name="Alvarez R."/>
            <person name="Tran N.C."/>
            <person name="Knight R."/>
            <person name="Edlund A."/>
        </authorList>
    </citation>
    <scope>NUCLEOTIDE SEQUENCE</scope>
    <source>
        <strain evidence="8">JCVI_23_bin.16</strain>
    </source>
</reference>
<dbReference type="PANTHER" id="PTHR30429:SF3">
    <property type="entry name" value="LIPOPROTEIN"/>
    <property type="match status" value="1"/>
</dbReference>
<keyword evidence="2 7" id="KW-0732">Signal</keyword>
<dbReference type="PANTHER" id="PTHR30429">
    <property type="entry name" value="D-METHIONINE-BINDING LIPOPROTEIN METQ"/>
    <property type="match status" value="1"/>
</dbReference>
<dbReference type="RefSeq" id="WP_298078497.1">
    <property type="nucleotide sequence ID" value="NZ_CAUQPX010000002.1"/>
</dbReference>
<organism evidence="8 9">
    <name type="scientific">Abiotrophia defectiva</name>
    <name type="common">Streptococcus defectivus</name>
    <dbReference type="NCBI Taxonomy" id="46125"/>
    <lineage>
        <taxon>Bacteria</taxon>
        <taxon>Bacillati</taxon>
        <taxon>Bacillota</taxon>
        <taxon>Bacilli</taxon>
        <taxon>Lactobacillales</taxon>
        <taxon>Aerococcaceae</taxon>
        <taxon>Abiotrophia</taxon>
    </lineage>
</organism>
<dbReference type="EMBL" id="JABZFV010000020">
    <property type="protein sequence ID" value="MBF0934404.1"/>
    <property type="molecule type" value="Genomic_DNA"/>
</dbReference>
<feature type="signal peptide" evidence="7">
    <location>
        <begin position="1"/>
        <end position="28"/>
    </location>
</feature>
<dbReference type="GO" id="GO:0016020">
    <property type="term" value="C:membrane"/>
    <property type="evidence" value="ECO:0007669"/>
    <property type="project" value="UniProtKB-SubCell"/>
</dbReference>
<evidence type="ECO:0000256" key="6">
    <source>
        <dbReference type="PIRNR" id="PIRNR002854"/>
    </source>
</evidence>
<keyword evidence="3" id="KW-0472">Membrane</keyword>
<comment type="similarity">
    <text evidence="6">Belongs to the nlpA lipoprotein family.</text>
</comment>
<accession>A0A929MNG3</accession>
<protein>
    <recommendedName>
        <fullName evidence="6">Lipoprotein</fullName>
    </recommendedName>
</protein>
<gene>
    <name evidence="8" type="ORF">HXK00_02015</name>
</gene>
<keyword evidence="5 6" id="KW-0449">Lipoprotein</keyword>
<dbReference type="Pfam" id="PF03180">
    <property type="entry name" value="Lipoprotein_9"/>
    <property type="match status" value="1"/>
</dbReference>
<evidence type="ECO:0000256" key="7">
    <source>
        <dbReference type="SAM" id="SignalP"/>
    </source>
</evidence>
<evidence type="ECO:0000313" key="9">
    <source>
        <dbReference type="Proteomes" id="UP000757900"/>
    </source>
</evidence>
<evidence type="ECO:0000256" key="4">
    <source>
        <dbReference type="ARBA" id="ARBA00023139"/>
    </source>
</evidence>
<dbReference type="Proteomes" id="UP000757900">
    <property type="component" value="Unassembled WGS sequence"/>
</dbReference>
<dbReference type="InterPro" id="IPR004872">
    <property type="entry name" value="Lipoprotein_NlpA"/>
</dbReference>
<evidence type="ECO:0000256" key="1">
    <source>
        <dbReference type="ARBA" id="ARBA00004635"/>
    </source>
</evidence>
<evidence type="ECO:0000313" key="8">
    <source>
        <dbReference type="EMBL" id="MBF0934404.1"/>
    </source>
</evidence>
<sequence length="279" mass="30538">MKKFVKKLGALALAAGLVFGASFPTAQAAKEFEGQKVKVGVVGEADKELWQVVAEKAKKDEGIEIEITNFSDYNLPNAAVEDGSLDLNAFQHIIFLEEWNKANKGKVVNIGFTYVEPQGIYSEKVKSLDELKAKDGAKIAIPNDVTNQGRALLTLELAGLIEVDDAKGILASVSDVTKNDKNIKFEEVDASQTARSLKDVDAAVINGNYAADANLTVKDALFVDATDKAKLKDEYKNIIAVKESEKDNKLYKKVVEIFQSDEIAKKIEELSKNSKIPVW</sequence>
<dbReference type="PIRSF" id="PIRSF002854">
    <property type="entry name" value="MetQ"/>
    <property type="match status" value="1"/>
</dbReference>
<feature type="chain" id="PRO_5038116390" description="Lipoprotein" evidence="7">
    <location>
        <begin position="29"/>
        <end position="279"/>
    </location>
</feature>
<keyword evidence="4" id="KW-0564">Palmitate</keyword>
<comment type="subcellular location">
    <subcellularLocation>
        <location evidence="1">Membrane</location>
        <topology evidence="1">Lipid-anchor</topology>
    </subcellularLocation>
</comment>
<comment type="caution">
    <text evidence="8">The sequence shown here is derived from an EMBL/GenBank/DDBJ whole genome shotgun (WGS) entry which is preliminary data.</text>
</comment>
<evidence type="ECO:0000256" key="3">
    <source>
        <dbReference type="ARBA" id="ARBA00023136"/>
    </source>
</evidence>
<evidence type="ECO:0000256" key="5">
    <source>
        <dbReference type="ARBA" id="ARBA00023288"/>
    </source>
</evidence>
<dbReference type="AlphaFoldDB" id="A0A929MNG3"/>